<evidence type="ECO:0000313" key="15">
    <source>
        <dbReference type="RefSeq" id="XP_012936672.1"/>
    </source>
</evidence>
<keyword evidence="6" id="KW-0833">Ubl conjugation pathway</keyword>
<dbReference type="SUPFAM" id="SSF57850">
    <property type="entry name" value="RING/U-box"/>
    <property type="match status" value="3"/>
</dbReference>
<feature type="compositionally biased region" description="Low complexity" evidence="10">
    <location>
        <begin position="482"/>
        <end position="493"/>
    </location>
</feature>
<dbReference type="Pfam" id="PF01485">
    <property type="entry name" value="IBR"/>
    <property type="match status" value="1"/>
</dbReference>
<dbReference type="PROSITE" id="PS00518">
    <property type="entry name" value="ZF_RING_1"/>
    <property type="match status" value="1"/>
</dbReference>
<dbReference type="SMART" id="SM00487">
    <property type="entry name" value="DEXDc"/>
    <property type="match status" value="1"/>
</dbReference>
<dbReference type="Pfam" id="PF22191">
    <property type="entry name" value="IBR_1"/>
    <property type="match status" value="1"/>
</dbReference>
<feature type="compositionally biased region" description="Basic and acidic residues" evidence="10">
    <location>
        <begin position="86"/>
        <end position="98"/>
    </location>
</feature>
<dbReference type="SMART" id="SM00647">
    <property type="entry name" value="IBR"/>
    <property type="match status" value="2"/>
</dbReference>
<evidence type="ECO:0000256" key="8">
    <source>
        <dbReference type="ARBA" id="ARBA00022833"/>
    </source>
</evidence>
<dbReference type="SUPFAM" id="SSF54928">
    <property type="entry name" value="RNA-binding domain, RBD"/>
    <property type="match status" value="1"/>
</dbReference>
<evidence type="ECO:0000256" key="4">
    <source>
        <dbReference type="ARBA" id="ARBA00022741"/>
    </source>
</evidence>
<evidence type="ECO:0000256" key="5">
    <source>
        <dbReference type="ARBA" id="ARBA00022771"/>
    </source>
</evidence>
<keyword evidence="9" id="KW-0067">ATP-binding</keyword>
<dbReference type="SMART" id="SM00847">
    <property type="entry name" value="HA2"/>
    <property type="match status" value="1"/>
</dbReference>
<keyword evidence="7" id="KW-0378">Hydrolase</keyword>
<dbReference type="CDD" id="cd22585">
    <property type="entry name" value="Rcat_RBR_DEAH12-like"/>
    <property type="match status" value="1"/>
</dbReference>
<dbReference type="InterPro" id="IPR012677">
    <property type="entry name" value="Nucleotide-bd_a/b_plait_sf"/>
</dbReference>
<dbReference type="Pfam" id="PF07717">
    <property type="entry name" value="OB_NTP_bind"/>
    <property type="match status" value="1"/>
</dbReference>
<feature type="compositionally biased region" description="Basic and acidic residues" evidence="10">
    <location>
        <begin position="161"/>
        <end position="172"/>
    </location>
</feature>
<evidence type="ECO:0000256" key="3">
    <source>
        <dbReference type="ARBA" id="ARBA00022737"/>
    </source>
</evidence>
<dbReference type="Pfam" id="PF00270">
    <property type="entry name" value="DEAD"/>
    <property type="match status" value="1"/>
</dbReference>
<feature type="compositionally biased region" description="Basic and acidic residues" evidence="10">
    <location>
        <begin position="36"/>
        <end position="47"/>
    </location>
</feature>
<feature type="compositionally biased region" description="Polar residues" evidence="10">
    <location>
        <begin position="529"/>
        <end position="539"/>
    </location>
</feature>
<dbReference type="Gene3D" id="1.20.120.1080">
    <property type="match status" value="1"/>
</dbReference>
<keyword evidence="5" id="KW-0863">Zinc-finger</keyword>
<feature type="compositionally biased region" description="Basic and acidic residues" evidence="10">
    <location>
        <begin position="136"/>
        <end position="147"/>
    </location>
</feature>
<evidence type="ECO:0000259" key="12">
    <source>
        <dbReference type="PROSITE" id="PS51194"/>
    </source>
</evidence>
<dbReference type="Gene3D" id="3.30.40.10">
    <property type="entry name" value="Zinc/RING finger domain, C3HC4 (zinc finger)"/>
    <property type="match status" value="1"/>
</dbReference>
<protein>
    <submittedName>
        <fullName evidence="15">ATP-dependent RNA helicase DEAH12, chloroplastic</fullName>
    </submittedName>
</protein>
<keyword evidence="14" id="KW-1185">Reference proteome</keyword>
<feature type="compositionally biased region" description="Polar residues" evidence="10">
    <location>
        <begin position="412"/>
        <end position="422"/>
    </location>
</feature>
<keyword evidence="4" id="KW-0547">Nucleotide-binding</keyword>
<evidence type="ECO:0000256" key="2">
    <source>
        <dbReference type="ARBA" id="ARBA00022723"/>
    </source>
</evidence>
<dbReference type="Gene3D" id="3.40.50.300">
    <property type="entry name" value="P-loop containing nucleotide triphosphate hydrolases"/>
    <property type="match status" value="2"/>
</dbReference>
<feature type="compositionally biased region" description="Low complexity" evidence="10">
    <location>
        <begin position="353"/>
        <end position="366"/>
    </location>
</feature>
<dbReference type="CDD" id="cd17917">
    <property type="entry name" value="DEXHc_RHA-like"/>
    <property type="match status" value="1"/>
</dbReference>
<evidence type="ECO:0000256" key="10">
    <source>
        <dbReference type="SAM" id="MobiDB-lite"/>
    </source>
</evidence>
<dbReference type="CDD" id="cd18791">
    <property type="entry name" value="SF2_C_RHA"/>
    <property type="match status" value="1"/>
</dbReference>
<dbReference type="Pfam" id="PF00271">
    <property type="entry name" value="Helicase_C"/>
    <property type="match status" value="1"/>
</dbReference>
<dbReference type="GeneID" id="101862029"/>
<feature type="domain" description="RING-type" evidence="13">
    <location>
        <begin position="2211"/>
        <end position="2428"/>
    </location>
</feature>
<keyword evidence="8" id="KW-0862">Zinc</keyword>
<dbReference type="Pfam" id="PF24471">
    <property type="entry name" value="KH_DEAH11"/>
    <property type="match status" value="1"/>
</dbReference>
<dbReference type="Proteomes" id="UP000694888">
    <property type="component" value="Unplaced"/>
</dbReference>
<dbReference type="InterPro" id="IPR056245">
    <property type="entry name" value="KH_DEAH11/12"/>
</dbReference>
<keyword evidence="1" id="KW-0808">Transferase</keyword>
<dbReference type="InterPro" id="IPR002867">
    <property type="entry name" value="IBR_dom"/>
</dbReference>
<feature type="compositionally biased region" description="Polar residues" evidence="10">
    <location>
        <begin position="300"/>
        <end position="312"/>
    </location>
</feature>
<dbReference type="PANTHER" id="PTHR18934">
    <property type="entry name" value="ATP-DEPENDENT RNA HELICASE"/>
    <property type="match status" value="1"/>
</dbReference>
<feature type="compositionally biased region" description="Basic and acidic residues" evidence="10">
    <location>
        <begin position="61"/>
        <end position="72"/>
    </location>
</feature>
<keyword evidence="3" id="KW-0677">Repeat</keyword>
<evidence type="ECO:0000313" key="14">
    <source>
        <dbReference type="Proteomes" id="UP000694888"/>
    </source>
</evidence>
<feature type="compositionally biased region" description="Pro residues" evidence="10">
    <location>
        <begin position="429"/>
        <end position="441"/>
    </location>
</feature>
<dbReference type="InterPro" id="IPR014001">
    <property type="entry name" value="Helicase_ATP-bd"/>
</dbReference>
<reference evidence="15" key="1">
    <citation type="submission" date="2025-08" db="UniProtKB">
        <authorList>
            <consortium name="RefSeq"/>
        </authorList>
    </citation>
    <scope>IDENTIFICATION</scope>
</reference>
<feature type="compositionally biased region" description="Basic and acidic residues" evidence="10">
    <location>
        <begin position="186"/>
        <end position="204"/>
    </location>
</feature>
<dbReference type="RefSeq" id="XP_012936672.1">
    <property type="nucleotide sequence ID" value="XM_013081218.2"/>
</dbReference>
<keyword evidence="15" id="KW-0347">Helicase</keyword>
<sequence>MDRNTRGRGGYPRMPSSGSGRGRGESHSRGRGGRGGYHEDNYYEEGSRGWGHSRGRGGRGGYHEDNYYEEGSRGGGHSRGRGGRGGYHEDNYYEEGRRGGGHSRGRGGRGGYHEDNYYDEGGRGGGHSRGRGGRGGYHEDNYYEEGSRGGGHTRGRGGRGGYHEDNYYEEGSRGGGHSRGRGGRGGYHEDNYYEEGDMRGRYSRDGGGGSFDEIGHSGERGRGGSRSRGRGGGRGSFDHTASQEEPEKDSPHTRGRPRKKTGTKYIIHHHYSPAHSSPEAGPSSAPLQSTASAEPVPSATGPQYQISLSIGTGAQPQQPVPQYAAPHQAAPHYAAHQSAPPLYTQPSPNPAVPQYASPHPAPQYAAPQPPPPPQYAAPHPPPPPQYAAPHPAPQYAAPQPPPPPQHAPSGPQYASSSIPQTSSHHHSQYPPPLLDLPPPYEPVSSQRSQAPRYGPRENRGANDYETYPQYNTDRTRGRHDSTSSMSSSASGTMESRHRGFKENAAKSRGDKSTKNRMGSKEGGQVHYGSVSNLSDSSTGRKGFYKEPTGKFGAKYKKDGTDSSSAEGYHKMSSSLTDLSTGKPRPQRPDWKNRNKEEVTVKSKKVDSTDFYKTKAVVQIKDFFPDTQSVKNVVTHNFFQREDVKVEFVEDAILTTRERAVCTIILKHKKRQLGTVLITEMCKRIKKNLKTEVTWNTSTTSDSCVGTNKKKNKGEVGKGQSNVAQNQDKEEKECSEGKKKGKSNKTNKEQPADVESSVPVDGEPAEGSSATKGVPAPVSTTLQVCVGRDFKNNESVLAYFQQNIKVENCPIEVVPGSIDICPGETHCKLQVPSKAAAKRLRSILNKHEEVKIGDDEKPEEKYENDMQRNRMERHIQDASSMISSSLSYHKEKTQKLEESLATLKQKTSKHLTNRDSDEILAVMDKLTEVTRQKKIFQERCTKLMDQLEDFSPSKKSSEDCKNLLQSISIECKRLSDALPMYARRNDIQHVISSNQISIIIGETGSGKSTQMAQYIYESDIAVEGMIVCTQPRKIAARTLAERVAVEMSSKVGRLVDHKTSALKALKPMTKIVFMTDHSLLNEFLKDKNLSSYSCIIIDEAHERSIYTDILLGMVKSCVKRRPELKLVITSATIDPDIFMNYFPIKPALLHVSGRTFPVDVIYDKTDGSQDFENIEEKAMSKVVDIHNRGAPGDILVFLTSAVEIMHCCEEIKRRLKDQDNYECFPLHGQLPPAEQQKVFKRLEEGVRKIVFATNCAETSVTIDGIKFVVDTGVAKEMRYDSKKNISLLGTHVISQSSANQRKGRAGRTSSGTCYRLFSKDSFLAMAPSSDPEILRVHLGQAMLKLAELGVNGRHYDFVQSPSEEALDTAVNTLVEIGALLDGDITETGRFISKLPFDPRQGLIVYFGLKDELLYDAVVIAALLSNDSDLFYKGLTDMDEQRSARNKNQFASPYGDPFTWFKVFQEWSSLANKEQSAWCAKHSVNYKIMNFTRQCVKDVAGILQKELEIEMSERFSTDETAIDRLRKMIFKANLSMVGHYLGHHRAGYFASGIHRQVHFHPSSSLVCQNAHPEWIVYSQFIKTSRDFIKGITVIDEHWVQEAIQKKDLAFDIEEVKGKQIHRVHHEEAGTAVFRSIVGPRYRNIVDLEDCLANSGMGTVVVEADRDLGTVDIFSASPSSDEITKALDGYKQRTVEGLQSREREFSLSKTSNKERSGCRVTLGQGASVKAVLMPGQSNTVLIKKASDAITVEEMKTKFSAYGDIKDCFRFKSEDPWGMIKYATCSEAENAVNGTRNDQNNIAVLKVDQTGKEKTGQFQARLSWLRRPVKGKGTAFIKCSPLLQPFLVGQSILLDGKFCDIKMPEKGDDLICFNARGSSEDHIKEEVVALLKDKGQDEKSLRKDIFISMVREKRDCLTPGEKKEMETRICNRFSECLPSSQDTCTVELKPPKNTDIRQIGFVYFNNPVSGFRACQYLQGSLTSDDGQPIDICPKLRTSIHIPRSIMKANEERFNDIIEGLKTQKATEVTKVSLKQGDYRLDICSNEAQCIVDAREIFQSALEGEVIECRRSTLLECLLKRQGLDAVRSVEKSDNVLIIVNQRDGKLHIHGVEKDVAKAKLSIDKYLSRLVDGREECISLRGVKRPPGLMKALLLKYGDTLGELQNEFGLNNIKVDFRQQKISVVGQDEALENCIATIEEMATSLSQGFSDVSKFEMPECVACLCQVDTSAELYRLEGCGHCYCLVCIRQQVIVSVQDKQFPLSCVKEDCNRQLVWKDFEFFLHKKWIQEEKLVQMSLNAYVEQEPDKYKFCPTPNCPVIYEVTLNPDGCVFTCPSCFSSFCSSCGKASHPGLTCEMSQSWSLAERELERWLQEDPSKRKQCPECKTPIEKIEGCNKMHCSACHIVFCWLCLQTFTDEQPCYAHLVKTHGGFC</sequence>
<dbReference type="PROSITE" id="PS51194">
    <property type="entry name" value="HELICASE_CTER"/>
    <property type="match status" value="1"/>
</dbReference>
<feature type="region of interest" description="Disordered" evidence="10">
    <location>
        <begin position="1"/>
        <end position="597"/>
    </location>
</feature>
<feature type="domain" description="Helicase C-terminal" evidence="12">
    <location>
        <begin position="1165"/>
        <end position="1348"/>
    </location>
</feature>
<dbReference type="SMART" id="SM00490">
    <property type="entry name" value="HELICc"/>
    <property type="match status" value="1"/>
</dbReference>
<feature type="domain" description="Helicase ATP-binding" evidence="11">
    <location>
        <begin position="987"/>
        <end position="1150"/>
    </location>
</feature>
<dbReference type="GO" id="GO:0004386">
    <property type="term" value="F:helicase activity"/>
    <property type="evidence" value="ECO:0007669"/>
    <property type="project" value="UniProtKB-KW"/>
</dbReference>
<feature type="compositionally biased region" description="Basic and acidic residues" evidence="10">
    <location>
        <begin position="111"/>
        <end position="122"/>
    </location>
</feature>
<evidence type="ECO:0000256" key="9">
    <source>
        <dbReference type="ARBA" id="ARBA00022840"/>
    </source>
</evidence>
<evidence type="ECO:0000259" key="11">
    <source>
        <dbReference type="PROSITE" id="PS51192"/>
    </source>
</evidence>
<dbReference type="InterPro" id="IPR044066">
    <property type="entry name" value="TRIAD_supradom"/>
</dbReference>
<dbReference type="CDD" id="cd20335">
    <property type="entry name" value="BRcat_RBR"/>
    <property type="match status" value="1"/>
</dbReference>
<feature type="compositionally biased region" description="Basic and acidic residues" evidence="10">
    <location>
        <begin position="213"/>
        <end position="222"/>
    </location>
</feature>
<dbReference type="InterPro" id="IPR027417">
    <property type="entry name" value="P-loop_NTPase"/>
</dbReference>
<feature type="compositionally biased region" description="Pro residues" evidence="10">
    <location>
        <begin position="367"/>
        <end position="406"/>
    </location>
</feature>
<dbReference type="InterPro" id="IPR007502">
    <property type="entry name" value="Helicase-assoc_dom"/>
</dbReference>
<dbReference type="InterPro" id="IPR011709">
    <property type="entry name" value="DEAD-box_helicase_OB_fold"/>
</dbReference>
<dbReference type="PROSITE" id="PS51192">
    <property type="entry name" value="HELICASE_ATP_BIND_1"/>
    <property type="match status" value="1"/>
</dbReference>
<feature type="compositionally biased region" description="Basic residues" evidence="10">
    <location>
        <begin position="253"/>
        <end position="272"/>
    </location>
</feature>
<evidence type="ECO:0000259" key="13">
    <source>
        <dbReference type="PROSITE" id="PS51873"/>
    </source>
</evidence>
<keyword evidence="2" id="KW-0479">Metal-binding</keyword>
<dbReference type="InterPro" id="IPR035979">
    <property type="entry name" value="RBD_domain_sf"/>
</dbReference>
<dbReference type="SUPFAM" id="SSF52540">
    <property type="entry name" value="P-loop containing nucleoside triphosphate hydrolases"/>
    <property type="match status" value="1"/>
</dbReference>
<feature type="region of interest" description="Disordered" evidence="10">
    <location>
        <begin position="697"/>
        <end position="774"/>
    </location>
</feature>
<dbReference type="Gene3D" id="1.20.120.1750">
    <property type="match status" value="1"/>
</dbReference>
<dbReference type="InterPro" id="IPR017907">
    <property type="entry name" value="Znf_RING_CS"/>
</dbReference>
<evidence type="ECO:0000256" key="6">
    <source>
        <dbReference type="ARBA" id="ARBA00022786"/>
    </source>
</evidence>
<gene>
    <name evidence="15" type="primary">LOC101862029</name>
</gene>
<organism evidence="14 15">
    <name type="scientific">Aplysia californica</name>
    <name type="common">California sea hare</name>
    <dbReference type="NCBI Taxonomy" id="6500"/>
    <lineage>
        <taxon>Eukaryota</taxon>
        <taxon>Metazoa</taxon>
        <taxon>Spiralia</taxon>
        <taxon>Lophotrochozoa</taxon>
        <taxon>Mollusca</taxon>
        <taxon>Gastropoda</taxon>
        <taxon>Heterobranchia</taxon>
        <taxon>Euthyneura</taxon>
        <taxon>Tectipleura</taxon>
        <taxon>Aplysiida</taxon>
        <taxon>Aplysioidea</taxon>
        <taxon>Aplysiidae</taxon>
        <taxon>Aplysia</taxon>
    </lineage>
</organism>
<dbReference type="InterPro" id="IPR001650">
    <property type="entry name" value="Helicase_C-like"/>
</dbReference>
<evidence type="ECO:0000256" key="1">
    <source>
        <dbReference type="ARBA" id="ARBA00022679"/>
    </source>
</evidence>
<name>A0ABM0ZXR6_APLCA</name>
<proteinExistence type="predicted"/>
<feature type="compositionally biased region" description="Basic and acidic residues" evidence="10">
    <location>
        <begin position="586"/>
        <end position="597"/>
    </location>
</feature>
<dbReference type="InterPro" id="IPR011545">
    <property type="entry name" value="DEAD/DEAH_box_helicase_dom"/>
</dbReference>
<feature type="compositionally biased region" description="Basic and acidic residues" evidence="10">
    <location>
        <begin position="726"/>
        <end position="737"/>
    </location>
</feature>
<accession>A0ABM0ZXR6</accession>
<dbReference type="InterPro" id="IPR002464">
    <property type="entry name" value="DNA/RNA_helicase_DEAH_CS"/>
</dbReference>
<feature type="compositionally biased region" description="Basic and acidic residues" evidence="10">
    <location>
        <begin position="494"/>
        <end position="513"/>
    </location>
</feature>
<dbReference type="PROSITE" id="PS51873">
    <property type="entry name" value="TRIAD"/>
    <property type="match status" value="1"/>
</dbReference>
<evidence type="ECO:0000256" key="7">
    <source>
        <dbReference type="ARBA" id="ARBA00022801"/>
    </source>
</evidence>
<dbReference type="PANTHER" id="PTHR18934:SF81">
    <property type="entry name" value="ATP-DEPENDENT RNA HELICASE DEAH11, CHLOROPLASTIC-RELATED"/>
    <property type="match status" value="1"/>
</dbReference>
<dbReference type="Gene3D" id="3.30.70.330">
    <property type="match status" value="1"/>
</dbReference>
<dbReference type="InterPro" id="IPR013083">
    <property type="entry name" value="Znf_RING/FYVE/PHD"/>
</dbReference>
<feature type="compositionally biased region" description="Low complexity" evidence="10">
    <location>
        <begin position="314"/>
        <end position="341"/>
    </location>
</feature>
<feature type="compositionally biased region" description="Polar residues" evidence="10">
    <location>
        <begin position="561"/>
        <end position="579"/>
    </location>
</feature>
<dbReference type="PROSITE" id="PS00690">
    <property type="entry name" value="DEAH_ATP_HELICASE"/>
    <property type="match status" value="1"/>
</dbReference>